<keyword evidence="2" id="KW-0732">Signal</keyword>
<dbReference type="InterPro" id="IPR028082">
    <property type="entry name" value="Peripla_BP_I"/>
</dbReference>
<name>A0A2W4T8T4_9GAMM</name>
<gene>
    <name evidence="4" type="ORF">DM484_03925</name>
</gene>
<dbReference type="Proteomes" id="UP000249396">
    <property type="component" value="Unassembled WGS sequence"/>
</dbReference>
<evidence type="ECO:0000259" key="3">
    <source>
        <dbReference type="Pfam" id="PF13458"/>
    </source>
</evidence>
<protein>
    <submittedName>
        <fullName evidence="4">Branched-chain amino acid ABC transporter substrate-binding protein</fullName>
    </submittedName>
</protein>
<comment type="caution">
    <text evidence="4">The sequence shown here is derived from an EMBL/GenBank/DDBJ whole genome shotgun (WGS) entry which is preliminary data.</text>
</comment>
<dbReference type="SUPFAM" id="SSF53822">
    <property type="entry name" value="Periplasmic binding protein-like I"/>
    <property type="match status" value="1"/>
</dbReference>
<dbReference type="Gene3D" id="3.40.50.2300">
    <property type="match status" value="2"/>
</dbReference>
<dbReference type="NCBIfam" id="TIGR03863">
    <property type="entry name" value="PQQ_ABC_bind"/>
    <property type="match status" value="1"/>
</dbReference>
<feature type="domain" description="Leucine-binding protein" evidence="3">
    <location>
        <begin position="42"/>
        <end position="191"/>
    </location>
</feature>
<accession>A0A2W4T8T4</accession>
<evidence type="ECO:0000256" key="2">
    <source>
        <dbReference type="ARBA" id="ARBA00022729"/>
    </source>
</evidence>
<dbReference type="CDD" id="cd06268">
    <property type="entry name" value="PBP1_ABC_transporter_LIVBP-like"/>
    <property type="match status" value="1"/>
</dbReference>
<proteinExistence type="inferred from homology"/>
<reference evidence="4 5" key="1">
    <citation type="journal article" date="2018" name="Aquat. Microb. Ecol.">
        <title>Gammaproteobacterial methanotrophs dominate.</title>
        <authorList>
            <person name="Rissanen A.J."/>
            <person name="Saarenheimo J."/>
            <person name="Tiirola M."/>
            <person name="Peura S."/>
            <person name="Aalto S.L."/>
            <person name="Karvinen A."/>
            <person name="Nykanen H."/>
        </authorList>
    </citation>
    <scope>NUCLEOTIDE SEQUENCE [LARGE SCALE GENOMIC DNA]</scope>
    <source>
        <strain evidence="4">AMbin10</strain>
    </source>
</reference>
<dbReference type="InterPro" id="IPR028081">
    <property type="entry name" value="Leu-bd"/>
</dbReference>
<evidence type="ECO:0000313" key="5">
    <source>
        <dbReference type="Proteomes" id="UP000249396"/>
    </source>
</evidence>
<organism evidence="4 5">
    <name type="scientific">Candidatus Methylumidiphilus alinenensis</name>
    <dbReference type="NCBI Taxonomy" id="2202197"/>
    <lineage>
        <taxon>Bacteria</taxon>
        <taxon>Pseudomonadati</taxon>
        <taxon>Pseudomonadota</taxon>
        <taxon>Gammaproteobacteria</taxon>
        <taxon>Methylococcales</taxon>
        <taxon>Candidatus Methylumidiphilus</taxon>
    </lineage>
</organism>
<dbReference type="AlphaFoldDB" id="A0A2W4T8T4"/>
<dbReference type="InterPro" id="IPR022478">
    <property type="entry name" value="ABC_transptr_sub-bd_PQQ"/>
</dbReference>
<sequence length="382" mass="42147">MPETPNTLQTLAANLSIAYLSQDQAALPGLPFFLSQPIDAGLQGVRLGIADNNTTGRFTGQSYQLKAIQLPMESDAATAFKLLVAEGYRHIIINLPTEALAPLAKLPEAANVLIYDVGSSDDGLRGADCSANLLHLLPSRAMRADALMQYLSKKRWQKIFLVTGPEMADQQYTAAIKRAAQRFGVKIIAEKPWQHSFEERRTPESEIPVFTQGVDYDILVVTDEAGVFGDLFAYRTWQPRPVAGTQGLVPSAWHFTHEQWGALQLQNRFRELAKRWMAEQDYAGWLAVRAIGESASRVKSTDFAKIKGFMLGGEFALAGFKGVPLSFRLWDGQLRQPVLLATERSLVAVAPIEGFLHQKNALDTLGVDQQDSQCHKPRGGLN</sequence>
<dbReference type="Pfam" id="PF13458">
    <property type="entry name" value="Peripla_BP_6"/>
    <property type="match status" value="1"/>
</dbReference>
<evidence type="ECO:0000256" key="1">
    <source>
        <dbReference type="ARBA" id="ARBA00010062"/>
    </source>
</evidence>
<comment type="similarity">
    <text evidence="1">Belongs to the leucine-binding protein family.</text>
</comment>
<dbReference type="EMBL" id="QJPH01000180">
    <property type="protein sequence ID" value="PZN83670.1"/>
    <property type="molecule type" value="Genomic_DNA"/>
</dbReference>
<evidence type="ECO:0000313" key="4">
    <source>
        <dbReference type="EMBL" id="PZN83670.1"/>
    </source>
</evidence>